<comment type="subcellular location">
    <subcellularLocation>
        <location evidence="1 6">Mitochondrion matrix</location>
    </subcellularLocation>
</comment>
<sequence length="139" mass="16248">MRPTARLLVKPRRPVRDTPPLLPPLVLYRSLLRANRKLGKDERSLGDKYIKSEFRAHKNLENPLHIVGFLTAWQDYLSMVNRNQNNESDWKKYQLKSEDLVKLSDEQIGQLYELMKETKNYHLGELEGEEGEGEGDVKN</sequence>
<evidence type="ECO:0000256" key="2">
    <source>
        <dbReference type="ARBA" id="ARBA00006020"/>
    </source>
</evidence>
<evidence type="ECO:0000313" key="8">
    <source>
        <dbReference type="Proteomes" id="UP000094801"/>
    </source>
</evidence>
<keyword evidence="5 6" id="KW-0143">Chaperone</keyword>
<dbReference type="PANTHER" id="PTHR13137">
    <property type="entry name" value="DC11 ACN9 HOMOLOG"/>
    <property type="match status" value="1"/>
</dbReference>
<dbReference type="PANTHER" id="PTHR13137:SF6">
    <property type="entry name" value="SUCCINATE DEHYDROGENASE ASSEMBLY FACTOR 3, MITOCHONDRIAL"/>
    <property type="match status" value="1"/>
</dbReference>
<dbReference type="Pfam" id="PF13233">
    <property type="entry name" value="Complex1_LYR_2"/>
    <property type="match status" value="1"/>
</dbReference>
<reference evidence="8" key="1">
    <citation type="submission" date="2016-04" db="EMBL/GenBank/DDBJ databases">
        <title>Comparative genomics of biotechnologically important yeasts.</title>
        <authorList>
            <consortium name="DOE Joint Genome Institute"/>
            <person name="Riley R."/>
            <person name="Haridas S."/>
            <person name="Wolfe K.H."/>
            <person name="Lopes M.R."/>
            <person name="Hittinger C.T."/>
            <person name="Goker M."/>
            <person name="Salamov A."/>
            <person name="Wisecaver J."/>
            <person name="Long T.M."/>
            <person name="Aerts A.L."/>
            <person name="Barry K."/>
            <person name="Choi C."/>
            <person name="Clum A."/>
            <person name="Coughlan A.Y."/>
            <person name="Deshpande S."/>
            <person name="Douglass A.P."/>
            <person name="Hanson S.J."/>
            <person name="Klenk H.-P."/>
            <person name="Labutti K."/>
            <person name="Lapidus A."/>
            <person name="Lindquist E."/>
            <person name="Lipzen A."/>
            <person name="Meier-Kolthoff J.P."/>
            <person name="Ohm R.A."/>
            <person name="Otillar R.P."/>
            <person name="Pangilinan J."/>
            <person name="Peng Y."/>
            <person name="Rokas A."/>
            <person name="Rosa C.A."/>
            <person name="Scheuner C."/>
            <person name="Sibirny A.A."/>
            <person name="Slot J.C."/>
            <person name="Stielow J.B."/>
            <person name="Sun H."/>
            <person name="Kurtzman C.P."/>
            <person name="Blackwell M."/>
            <person name="Grigoriev I.V."/>
            <person name="Jeffries T.W."/>
        </authorList>
    </citation>
    <scope>NUCLEOTIDE SEQUENCE [LARGE SCALE GENOMIC DNA]</scope>
    <source>
        <strain evidence="8">NRRL YB-2248</strain>
    </source>
</reference>
<dbReference type="GO" id="GO:0034553">
    <property type="term" value="P:mitochondrial respiratory chain complex II assembly"/>
    <property type="evidence" value="ECO:0007669"/>
    <property type="project" value="UniProtKB-UniRule"/>
</dbReference>
<dbReference type="CDD" id="cd20270">
    <property type="entry name" value="Complex1_LYR_SDHAF3_LYRM10"/>
    <property type="match status" value="1"/>
</dbReference>
<comment type="function">
    <text evidence="6">Plays an essential role in the assembly of succinate dehydrogenase (SDH), an enzyme complex (also referred to as respiratory complex II) that is a component of both the tricarboxylic acid (TCA) cycle and the mitochondrial electron transport chain, and which couples the oxidation of succinate to fumarate with the reduction of ubiquinone (coenzyme Q) to ubiquinol. Promotes maturation of the iron-sulfur protein subunit of the SDH catalytic dimer, protecting it from the deleterious effects of oxidants. May act together with SDHAF1.</text>
</comment>
<protein>
    <recommendedName>
        <fullName evidence="6">Succinate dehydrogenase assembly factor 3</fullName>
        <shortName evidence="6">SDH assembly factor 3</shortName>
        <shortName evidence="6">SDHAF3</shortName>
    </recommendedName>
</protein>
<dbReference type="OrthoDB" id="278329at2759"/>
<evidence type="ECO:0000256" key="3">
    <source>
        <dbReference type="ARBA" id="ARBA00022946"/>
    </source>
</evidence>
<keyword evidence="4 6" id="KW-0496">Mitochondrion</keyword>
<comment type="subunit">
    <text evidence="6">Interacts with the iron-sulfur protein subunit within the SDH catalytic dimer.</text>
</comment>
<accession>A0A1E4T328</accession>
<evidence type="ECO:0000256" key="4">
    <source>
        <dbReference type="ARBA" id="ARBA00023128"/>
    </source>
</evidence>
<dbReference type="EMBL" id="KV453850">
    <property type="protein sequence ID" value="ODV86153.1"/>
    <property type="molecule type" value="Genomic_DNA"/>
</dbReference>
<evidence type="ECO:0000256" key="5">
    <source>
        <dbReference type="ARBA" id="ARBA00023186"/>
    </source>
</evidence>
<dbReference type="GO" id="GO:0005759">
    <property type="term" value="C:mitochondrial matrix"/>
    <property type="evidence" value="ECO:0007669"/>
    <property type="project" value="UniProtKB-SubCell"/>
</dbReference>
<proteinExistence type="inferred from homology"/>
<dbReference type="AlphaFoldDB" id="A0A1E4T328"/>
<evidence type="ECO:0000256" key="1">
    <source>
        <dbReference type="ARBA" id="ARBA00004305"/>
    </source>
</evidence>
<evidence type="ECO:0000256" key="6">
    <source>
        <dbReference type="RuleBase" id="RU368039"/>
    </source>
</evidence>
<gene>
    <name evidence="7" type="ORF">CANARDRAFT_6646</name>
</gene>
<dbReference type="Proteomes" id="UP000094801">
    <property type="component" value="Unassembled WGS sequence"/>
</dbReference>
<dbReference type="InterPro" id="IPR008381">
    <property type="entry name" value="SDHAF3/Sdh7"/>
</dbReference>
<dbReference type="GO" id="GO:0005758">
    <property type="term" value="C:mitochondrial intermembrane space"/>
    <property type="evidence" value="ECO:0007669"/>
    <property type="project" value="TreeGrafter"/>
</dbReference>
<evidence type="ECO:0000313" key="7">
    <source>
        <dbReference type="EMBL" id="ODV86153.1"/>
    </source>
</evidence>
<organism evidence="7 8">
    <name type="scientific">[Candida] arabinofermentans NRRL YB-2248</name>
    <dbReference type="NCBI Taxonomy" id="983967"/>
    <lineage>
        <taxon>Eukaryota</taxon>
        <taxon>Fungi</taxon>
        <taxon>Dikarya</taxon>
        <taxon>Ascomycota</taxon>
        <taxon>Saccharomycotina</taxon>
        <taxon>Pichiomycetes</taxon>
        <taxon>Pichiales</taxon>
        <taxon>Pichiaceae</taxon>
        <taxon>Ogataea</taxon>
        <taxon>Ogataea/Candida clade</taxon>
    </lineage>
</organism>
<keyword evidence="3" id="KW-0809">Transit peptide</keyword>
<comment type="similarity">
    <text evidence="2 6">Belongs to the complex I LYR family. SDHAF3 subfamily.</text>
</comment>
<dbReference type="GO" id="GO:0006105">
    <property type="term" value="P:succinate metabolic process"/>
    <property type="evidence" value="ECO:0007669"/>
    <property type="project" value="TreeGrafter"/>
</dbReference>
<keyword evidence="8" id="KW-1185">Reference proteome</keyword>
<dbReference type="STRING" id="983967.A0A1E4T328"/>
<name>A0A1E4T328_9ASCO</name>